<dbReference type="HAMAP" id="MF_00799">
    <property type="entry name" value="UPF0336"/>
    <property type="match status" value="1"/>
</dbReference>
<evidence type="ECO:0000256" key="1">
    <source>
        <dbReference type="HAMAP-Rule" id="MF_00799"/>
    </source>
</evidence>
<dbReference type="Gene3D" id="3.10.129.10">
    <property type="entry name" value="Hotdog Thioesterase"/>
    <property type="match status" value="1"/>
</dbReference>
<sequence length="148" mass="15715">MPLEASFVGRPFPLGEPYEVGVEKVREFCAAIGETNPLCVDRAAARAAGYPDLIAPPTFAIAVVAGAQDRLLFHPELGLDFSRVVHRDQRFTHHRPIHAGDVLSAVACVDSLRVLAGNDVVSVRTEITDAAGDPVCTTVGTLVARAAE</sequence>
<dbReference type="CDD" id="cd03441">
    <property type="entry name" value="R_hydratase_like"/>
    <property type="match status" value="1"/>
</dbReference>
<name>A0A917WFX3_9ACTN</name>
<organism evidence="3 4">
    <name type="scientific">Nakamurella endophytica</name>
    <dbReference type="NCBI Taxonomy" id="1748367"/>
    <lineage>
        <taxon>Bacteria</taxon>
        <taxon>Bacillati</taxon>
        <taxon>Actinomycetota</taxon>
        <taxon>Actinomycetes</taxon>
        <taxon>Nakamurellales</taxon>
        <taxon>Nakamurellaceae</taxon>
        <taxon>Nakamurella</taxon>
    </lineage>
</organism>
<dbReference type="InterPro" id="IPR016709">
    <property type="entry name" value="HadA-like"/>
</dbReference>
<evidence type="ECO:0000313" key="4">
    <source>
        <dbReference type="Proteomes" id="UP000655208"/>
    </source>
</evidence>
<dbReference type="InterPro" id="IPR050965">
    <property type="entry name" value="UPF0336/Enoyl-CoA_hydratase"/>
</dbReference>
<dbReference type="Pfam" id="PF13452">
    <property type="entry name" value="FAS1_DH_region"/>
    <property type="match status" value="1"/>
</dbReference>
<proteinExistence type="inferred from homology"/>
<dbReference type="EMBL" id="BMNA01000004">
    <property type="protein sequence ID" value="GGM03667.1"/>
    <property type="molecule type" value="Genomic_DNA"/>
</dbReference>
<dbReference type="InterPro" id="IPR029069">
    <property type="entry name" value="HotDog_dom_sf"/>
</dbReference>
<dbReference type="RefSeq" id="WP_188941847.1">
    <property type="nucleotide sequence ID" value="NZ_BMNA01000004.1"/>
</dbReference>
<dbReference type="InterPro" id="IPR039569">
    <property type="entry name" value="FAS1-like_DH_region"/>
</dbReference>
<dbReference type="GO" id="GO:0006633">
    <property type="term" value="P:fatty acid biosynthetic process"/>
    <property type="evidence" value="ECO:0007669"/>
    <property type="project" value="TreeGrafter"/>
</dbReference>
<keyword evidence="4" id="KW-1185">Reference proteome</keyword>
<dbReference type="GO" id="GO:0019171">
    <property type="term" value="F:(3R)-hydroxyacyl-[acyl-carrier-protein] dehydratase activity"/>
    <property type="evidence" value="ECO:0007669"/>
    <property type="project" value="TreeGrafter"/>
</dbReference>
<reference evidence="3" key="1">
    <citation type="journal article" date="2014" name="Int. J. Syst. Evol. Microbiol.">
        <title>Complete genome sequence of Corynebacterium casei LMG S-19264T (=DSM 44701T), isolated from a smear-ripened cheese.</title>
        <authorList>
            <consortium name="US DOE Joint Genome Institute (JGI-PGF)"/>
            <person name="Walter F."/>
            <person name="Albersmeier A."/>
            <person name="Kalinowski J."/>
            <person name="Ruckert C."/>
        </authorList>
    </citation>
    <scope>NUCLEOTIDE SEQUENCE</scope>
    <source>
        <strain evidence="3">CGMCC 4.7308</strain>
    </source>
</reference>
<dbReference type="PANTHER" id="PTHR43437:SF3">
    <property type="entry name" value="HYDROXYACYL-THIOESTER DEHYDRATASE TYPE 2, MITOCHONDRIAL"/>
    <property type="match status" value="1"/>
</dbReference>
<evidence type="ECO:0000313" key="3">
    <source>
        <dbReference type="EMBL" id="GGM03667.1"/>
    </source>
</evidence>
<reference evidence="3" key="2">
    <citation type="submission" date="2020-09" db="EMBL/GenBank/DDBJ databases">
        <authorList>
            <person name="Sun Q."/>
            <person name="Zhou Y."/>
        </authorList>
    </citation>
    <scope>NUCLEOTIDE SEQUENCE</scope>
    <source>
        <strain evidence="3">CGMCC 4.7308</strain>
    </source>
</reference>
<accession>A0A917WFX3</accession>
<dbReference type="PIRSF" id="PIRSF018072">
    <property type="entry name" value="UCP018072"/>
    <property type="match status" value="1"/>
</dbReference>
<evidence type="ECO:0000259" key="2">
    <source>
        <dbReference type="Pfam" id="PF13452"/>
    </source>
</evidence>
<comment type="caution">
    <text evidence="3">The sequence shown here is derived from an EMBL/GenBank/DDBJ whole genome shotgun (WGS) entry which is preliminary data.</text>
</comment>
<dbReference type="PANTHER" id="PTHR43437">
    <property type="entry name" value="HYDROXYACYL-THIOESTER DEHYDRATASE TYPE 2, MITOCHONDRIAL-RELATED"/>
    <property type="match status" value="1"/>
</dbReference>
<dbReference type="SUPFAM" id="SSF54637">
    <property type="entry name" value="Thioesterase/thiol ester dehydrase-isomerase"/>
    <property type="match status" value="1"/>
</dbReference>
<protein>
    <recommendedName>
        <fullName evidence="1">UPF0336 protein GCM10011594_24820</fullName>
    </recommendedName>
</protein>
<dbReference type="AlphaFoldDB" id="A0A917WFX3"/>
<gene>
    <name evidence="3" type="ORF">GCM10011594_24820</name>
</gene>
<feature type="domain" description="FAS1-like dehydratase" evidence="2">
    <location>
        <begin position="6"/>
        <end position="137"/>
    </location>
</feature>
<dbReference type="Proteomes" id="UP000655208">
    <property type="component" value="Unassembled WGS sequence"/>
</dbReference>
<comment type="similarity">
    <text evidence="1">Belongs to the UPF0336 family.</text>
</comment>